<dbReference type="AlphaFoldDB" id="A0A554WTI6"/>
<evidence type="ECO:0000313" key="2">
    <source>
        <dbReference type="Proteomes" id="UP000320225"/>
    </source>
</evidence>
<dbReference type="Gene3D" id="3.40.50.300">
    <property type="entry name" value="P-loop containing nucleotide triphosphate hydrolases"/>
    <property type="match status" value="1"/>
</dbReference>
<dbReference type="Pfam" id="PF13481">
    <property type="entry name" value="AAA_25"/>
    <property type="match status" value="1"/>
</dbReference>
<gene>
    <name evidence="1" type="ORF">Tsedi_00618</name>
</gene>
<dbReference type="EMBL" id="VJND01000002">
    <property type="protein sequence ID" value="TSE26908.1"/>
    <property type="molecule type" value="Genomic_DNA"/>
</dbReference>
<accession>A0A554WTI6</accession>
<organism evidence="1 2">
    <name type="scientific">Tepidimonas sediminis</name>
    <dbReference type="NCBI Taxonomy" id="2588941"/>
    <lineage>
        <taxon>Bacteria</taxon>
        <taxon>Pseudomonadati</taxon>
        <taxon>Pseudomonadota</taxon>
        <taxon>Betaproteobacteria</taxon>
        <taxon>Burkholderiales</taxon>
        <taxon>Tepidimonas</taxon>
    </lineage>
</organism>
<comment type="caution">
    <text evidence="1">The sequence shown here is derived from an EMBL/GenBank/DDBJ whole genome shotgun (WGS) entry which is preliminary data.</text>
</comment>
<keyword evidence="2" id="KW-1185">Reference proteome</keyword>
<name>A0A554WTI6_9BURK</name>
<reference evidence="1 2" key="1">
    <citation type="submission" date="2019-07" db="EMBL/GenBank/DDBJ databases">
        <title>Tepidimonas sediminis YIM 72259 draft genome.</title>
        <authorList>
            <person name="Da Costa M.S."/>
            <person name="Froufe H.J.C."/>
            <person name="Egas C."/>
            <person name="Albuquerque L."/>
        </authorList>
    </citation>
    <scope>NUCLEOTIDE SEQUENCE [LARGE SCALE GENOMIC DNA]</scope>
    <source>
        <strain evidence="1 2">YIM 72259</strain>
    </source>
</reference>
<evidence type="ECO:0000313" key="1">
    <source>
        <dbReference type="EMBL" id="TSE26908.1"/>
    </source>
</evidence>
<dbReference type="InterPro" id="IPR027417">
    <property type="entry name" value="P-loop_NTPase"/>
</dbReference>
<protein>
    <submittedName>
        <fullName evidence="1">AAA domain protein</fullName>
    </submittedName>
</protein>
<dbReference type="SUPFAM" id="SSF52540">
    <property type="entry name" value="P-loop containing nucleoside triphosphate hydrolases"/>
    <property type="match status" value="1"/>
</dbReference>
<sequence>MADLMDIRAALAALRTEPTVPPLEGEQLTDERPAEVELLSAGAIEPQPVRWLWPGWLARGKLHLLAGRPGQGKTQIALALAAIITRAGRWPDGSRCETAGSAVIWSGEDDPRDTLVPRLMAAGADLDRVLLVGPVTDDAGRRPFDPATDLPLLAAKLRLLKPSLLIVDPVVATMGAGADSHKNAEVRRALQPLVDLAAELDAALLGVTHLAKATAGRDPTERVTGSIAFAALARVVLMAAKREDPPPGEPARLLLRPKSNIGSDAGGVGYDIERIEVTSGIWTSRVRWGGVVEGSARELLAQAEAAPDDETGALADAASFLRSLLADGPMPQRQVMVEASGAGYSEATIRRAKRMLGVEAARSGFGRSGTWVWALPAAIDDRESPKMLKPKSLSTYGAADHLCAAPAAEAPQPPAAVAQVRDGAVNVIGDPPSPPVANHAPLVGGDLEVF</sequence>
<dbReference type="RefSeq" id="WP_246099151.1">
    <property type="nucleotide sequence ID" value="NZ_VJND01000002.1"/>
</dbReference>
<dbReference type="Proteomes" id="UP000320225">
    <property type="component" value="Unassembled WGS sequence"/>
</dbReference>
<proteinExistence type="predicted"/>